<evidence type="ECO:0000313" key="11">
    <source>
        <dbReference type="Proteomes" id="UP000288859"/>
    </source>
</evidence>
<evidence type="ECO:0000256" key="2">
    <source>
        <dbReference type="ARBA" id="ARBA00005988"/>
    </source>
</evidence>
<dbReference type="Pfam" id="PF00743">
    <property type="entry name" value="FMO-like"/>
    <property type="match status" value="1"/>
</dbReference>
<name>A0A438N498_EXOME</name>
<evidence type="ECO:0000256" key="1">
    <source>
        <dbReference type="ARBA" id="ARBA00001974"/>
    </source>
</evidence>
<evidence type="ECO:0000256" key="4">
    <source>
        <dbReference type="ARBA" id="ARBA00022630"/>
    </source>
</evidence>
<comment type="similarity">
    <text evidence="3">Belongs to the FAD-binding monooxygenase family.</text>
</comment>
<dbReference type="PANTHER" id="PTHR42877">
    <property type="entry name" value="L-ORNITHINE N(5)-MONOOXYGENASE-RELATED"/>
    <property type="match status" value="1"/>
</dbReference>
<dbReference type="GO" id="GO:0004499">
    <property type="term" value="F:N,N-dimethylaniline monooxygenase activity"/>
    <property type="evidence" value="ECO:0007669"/>
    <property type="project" value="InterPro"/>
</dbReference>
<gene>
    <name evidence="10" type="ORF">B0A52_05162</name>
</gene>
<dbReference type="Proteomes" id="UP000288859">
    <property type="component" value="Unassembled WGS sequence"/>
</dbReference>
<evidence type="ECO:0000256" key="7">
    <source>
        <dbReference type="PROSITE-ProRule" id="PRU01379"/>
    </source>
</evidence>
<comment type="similarity">
    <text evidence="2 7">Belongs to the peptidase M14 family.</text>
</comment>
<organism evidence="10 11">
    <name type="scientific">Exophiala mesophila</name>
    <name type="common">Black yeast-like fungus</name>
    <dbReference type="NCBI Taxonomy" id="212818"/>
    <lineage>
        <taxon>Eukaryota</taxon>
        <taxon>Fungi</taxon>
        <taxon>Dikarya</taxon>
        <taxon>Ascomycota</taxon>
        <taxon>Pezizomycotina</taxon>
        <taxon>Eurotiomycetes</taxon>
        <taxon>Chaetothyriomycetidae</taxon>
        <taxon>Chaetothyriales</taxon>
        <taxon>Herpotrichiellaceae</taxon>
        <taxon>Exophiala</taxon>
    </lineage>
</organism>
<dbReference type="InterPro" id="IPR020946">
    <property type="entry name" value="Flavin_mOase-like"/>
</dbReference>
<dbReference type="Gene3D" id="3.40.630.10">
    <property type="entry name" value="Zn peptidases"/>
    <property type="match status" value="1"/>
</dbReference>
<protein>
    <recommendedName>
        <fullName evidence="9">Peptidase M14 domain-containing protein</fullName>
    </recommendedName>
</protein>
<evidence type="ECO:0000313" key="10">
    <source>
        <dbReference type="EMBL" id="RVX70511.1"/>
    </source>
</evidence>
<dbReference type="CDD" id="cd06242">
    <property type="entry name" value="M14-like"/>
    <property type="match status" value="1"/>
</dbReference>
<comment type="cofactor">
    <cofactor evidence="1">
        <name>FAD</name>
        <dbReference type="ChEBI" id="CHEBI:57692"/>
    </cofactor>
</comment>
<dbReference type="GO" id="GO:0004181">
    <property type="term" value="F:metallocarboxypeptidase activity"/>
    <property type="evidence" value="ECO:0007669"/>
    <property type="project" value="InterPro"/>
</dbReference>
<proteinExistence type="inferred from homology"/>
<dbReference type="GO" id="GO:0050660">
    <property type="term" value="F:flavin adenine dinucleotide binding"/>
    <property type="evidence" value="ECO:0007669"/>
    <property type="project" value="InterPro"/>
</dbReference>
<comment type="caution">
    <text evidence="10">The sequence shown here is derived from an EMBL/GenBank/DDBJ whole genome shotgun (WGS) entry which is preliminary data.</text>
</comment>
<reference evidence="10 11" key="1">
    <citation type="submission" date="2017-03" db="EMBL/GenBank/DDBJ databases">
        <title>Genomes of endolithic fungi from Antarctica.</title>
        <authorList>
            <person name="Coleine C."/>
            <person name="Masonjones S."/>
            <person name="Stajich J.E."/>
        </authorList>
    </citation>
    <scope>NUCLEOTIDE SEQUENCE [LARGE SCALE GENOMIC DNA]</scope>
    <source>
        <strain evidence="10 11">CCFEE 6314</strain>
    </source>
</reference>
<dbReference type="InterPro" id="IPR036188">
    <property type="entry name" value="FAD/NAD-bd_sf"/>
</dbReference>
<keyword evidence="6" id="KW-0560">Oxidoreductase</keyword>
<dbReference type="SUPFAM" id="SSF51905">
    <property type="entry name" value="FAD/NAD(P)-binding domain"/>
    <property type="match status" value="3"/>
</dbReference>
<dbReference type="Gene3D" id="3.50.50.60">
    <property type="entry name" value="FAD/NAD(P)-binding domain"/>
    <property type="match status" value="2"/>
</dbReference>
<sequence length="1145" mass="127526">MALIEHDLSPQAAFGSDAEVPATNATLARNPKDDLSAIEDLHKVANGHSGLAAGAYLSGTNHAIKIGSPERSSYQIPMSDDLAFTPRRLRVITVGAGFSGLMMAHKFQHRFPEMEGIVEHTIFEKRADLGGTWLVNTYPGVQCDVPSHIYAFPFDPNPDWSRFYSSGAEIHEYIVKTAKKWNLDRDVQLNTKVVRAEWVELKGMWKVTVENQGKIRYEWADVLISGQGALDTYQWPTIPGFDEFQGHRVHSANWDHDFDYSNKRIAVIGNGSSGVQIVPQLVKLPGTTVTNFARGPSWIYYRVPPSQHLGRTGKSGNNPEYTEEEKKNFREHPEMMREHRKAMINRTNKAFRMFIKDSEANKEAMIIARKQMAERLGHDERLCKMLIPDWSLGCRRITPGEGYLEAFLLPNCELTQSPIEKISGNAVHTADGKVHEVDVLVCATGFDVSFRPSYPTIGRHGIDLREQWGHEPEGYFSITAANMPNYFTVLGPNAVAGHGSLLEAMNWNGDHFIRWIRKIAEEDIKSFCPKSSVIDQFVTYADEIHKSLVWTSPCKSWYKRNQVDGRVTALFAGSGMLYRRIIGGELRTEDYDIDYRSPNMFKFMGNGFTAMEMDPDIDLACFVAGAIAQGVQYGENQVTVRPDPNIVAANFPDTNISLLAPAFLDQGSVAAGFSNGTQGPTEDSQLDDFIQSLASRNAWMTYNNTNFESEEGRSFPYVYLSPPGQNGGSTDRLRVWIQAAVHGNEPASDQAVLALLGEMDSNQTWAESLLASLDIMVLPRYNPDGVAYFQRTLATNFDPNRDHIKLARQQTRNIKQLINSFAPHVIVDMHEYGASTRYGGSFVHASDALFSAAKNLNIDQSIRDMSEDLFAVRMGRDLEARGFRWEPYVTGSSNSTPGSEILFAEAGSDAKIGRNAMGLTQAITFLCETRGIGLADQQFQRRTAAGLTMVQSILQTAADNAEEVYQAVEEGVTNFIDGQEDIIVTDYSEVLNRTFLMINVDNGTVVEQPIQFSSTTPTTANLTRARPEYYLIPRAWADIAARMEIYGLEVETLENAYSGAVETFNITSTAVSSTYYEGVFRVTIATETITRDVTLPPGSFRINTRQKNAALAFIALEPENIDSLAAFNVIPLEAGDEYPIFRIVS</sequence>
<dbReference type="VEuPathDB" id="FungiDB:PV10_09145"/>
<keyword evidence="4" id="KW-0285">Flavoprotein</keyword>
<dbReference type="Pfam" id="PF00246">
    <property type="entry name" value="Peptidase_M14"/>
    <property type="match status" value="1"/>
</dbReference>
<dbReference type="InterPro" id="IPR000834">
    <property type="entry name" value="Peptidase_M14"/>
</dbReference>
<feature type="domain" description="Peptidase M14" evidence="9">
    <location>
        <begin position="679"/>
        <end position="957"/>
    </location>
</feature>
<dbReference type="PANTHER" id="PTHR42877:SF2">
    <property type="entry name" value="FAD_NAD(P)-BINDING DOMAIN-CONTAINING PROTEIN"/>
    <property type="match status" value="1"/>
</dbReference>
<accession>A0A438N498</accession>
<dbReference type="GO" id="GO:0006508">
    <property type="term" value="P:proteolysis"/>
    <property type="evidence" value="ECO:0007669"/>
    <property type="project" value="InterPro"/>
</dbReference>
<dbReference type="GO" id="GO:0008270">
    <property type="term" value="F:zinc ion binding"/>
    <property type="evidence" value="ECO:0007669"/>
    <property type="project" value="InterPro"/>
</dbReference>
<evidence type="ECO:0000256" key="5">
    <source>
        <dbReference type="ARBA" id="ARBA00022827"/>
    </source>
</evidence>
<dbReference type="SUPFAM" id="SSF53187">
    <property type="entry name" value="Zn-dependent exopeptidases"/>
    <property type="match status" value="1"/>
</dbReference>
<dbReference type="GO" id="GO:0050661">
    <property type="term" value="F:NADP binding"/>
    <property type="evidence" value="ECO:0007669"/>
    <property type="project" value="InterPro"/>
</dbReference>
<dbReference type="OrthoDB" id="3626597at2759"/>
<dbReference type="PROSITE" id="PS52035">
    <property type="entry name" value="PEPTIDASE_M14"/>
    <property type="match status" value="1"/>
</dbReference>
<evidence type="ECO:0000256" key="8">
    <source>
        <dbReference type="SAM" id="MobiDB-lite"/>
    </source>
</evidence>
<dbReference type="EMBL" id="NAJM01000022">
    <property type="protein sequence ID" value="RVX70511.1"/>
    <property type="molecule type" value="Genomic_DNA"/>
</dbReference>
<dbReference type="VEuPathDB" id="FungiDB:PV10_05792"/>
<feature type="active site" description="Proton donor/acceptor" evidence="7">
    <location>
        <position position="928"/>
    </location>
</feature>
<dbReference type="InterPro" id="IPR051209">
    <property type="entry name" value="FAD-bind_Monooxygenase_sf"/>
</dbReference>
<evidence type="ECO:0000256" key="3">
    <source>
        <dbReference type="ARBA" id="ARBA00010139"/>
    </source>
</evidence>
<feature type="region of interest" description="Disordered" evidence="8">
    <location>
        <begin position="309"/>
        <end position="329"/>
    </location>
</feature>
<evidence type="ECO:0000259" key="9">
    <source>
        <dbReference type="PROSITE" id="PS52035"/>
    </source>
</evidence>
<dbReference type="AlphaFoldDB" id="A0A438N498"/>
<evidence type="ECO:0000256" key="6">
    <source>
        <dbReference type="ARBA" id="ARBA00023002"/>
    </source>
</evidence>
<keyword evidence="5" id="KW-0274">FAD</keyword>